<gene>
    <name evidence="4" type="ORF">NECHADRAFT_87268</name>
</gene>
<sequence>MKASLSCLPCWGHDEDVDEVVEIGRVASQHSKISIETLIDATSAENEVAQEKRNSLAELSWQDSKGDLVLEHIRCVADHEYIRQSQSYNVSNCETMIAEVRGTFEARKLVQTLGQFEKPLYAIEHFVRGITVVVQVADPIAQIIWGGFLILLKNAARFADLIGTILNCVCNLSKMLERFRIYNDMYATERVKVSLSNVCACCVEFCAAAAKIRGKIEEASRDFMAEVNLQQAKETHFLTKGVKPRATRIPCHLIPFSNRLFFPRPAIMEWIEAHLLPGESTSPTGLRSFLLHGLGGSGKTQLAAKFAHDHRNDYEIIIWAIADSVSDSLKADIGIDYKWLVIFDNVDNEELLQNYWPSSARGSILVTSRQRILGTTLVDGACEVGSLNDAEGASMIQLILDNKVSDANDRELVAEMANILCGLPLALAQMAGYLRTNHVTVREFLGDYKSLGYARNLFGNARSLDHPQYRHTLETVWQLSFKKLSIDAQTLLRIAVFLHPDGISRQLFQIPKALSDMPLPPALQILQKSHNTLRYNEAKSSLTQQFLMKYNDQELSLSIHRQVQQSALHELLDGDLENLRMAIFGATRALYHAYPRQSPLGEPIPNWPACQQYTAHVLHLLALYETETRIREATDPQTLALMTELLCDCGVYLWARGLFRDSERMARTSIEIAERVFEPHNCLRAQPYTLLGCICLRSEERTEEAVKYLELALQIRKENLRRDYKHTDAPLHIDIQLANAYSNLGIAAKQMGEFEKAAQLHEKTIEIKERRRDHCAGFLLALSFHNKGKLRRLQGHVEEAANLFAECNKEMRIYKDDKEMEARQAVWLCSLAEAEASLGRAGDAELHFSQSLQMLKAVVGDSLDTGMTRLRFGTFRYETGSLQEAEALFKDAEKIFGSKNGTARDGQFLCKNKLACALHWLGRTYAQLGKNQDSDEAQGRASKLYGEITGKQIPADAQEALAEYEKLVSDD</sequence>
<dbReference type="KEGG" id="nhe:NECHADRAFT_87268"/>
<dbReference type="Pfam" id="PF24809">
    <property type="entry name" value="DUF7708"/>
    <property type="match status" value="1"/>
</dbReference>
<evidence type="ECO:0000259" key="2">
    <source>
        <dbReference type="Pfam" id="PF24809"/>
    </source>
</evidence>
<evidence type="ECO:0000256" key="1">
    <source>
        <dbReference type="PROSITE-ProRule" id="PRU00339"/>
    </source>
</evidence>
<dbReference type="PANTHER" id="PTHR35205">
    <property type="entry name" value="NB-ARC AND TPR DOMAIN PROTEIN"/>
    <property type="match status" value="1"/>
</dbReference>
<dbReference type="Pfam" id="PF13374">
    <property type="entry name" value="TPR_10"/>
    <property type="match status" value="1"/>
</dbReference>
<dbReference type="VEuPathDB" id="FungiDB:NECHADRAFT_87268"/>
<dbReference type="EMBL" id="GG698931">
    <property type="protein sequence ID" value="EEU36089.1"/>
    <property type="molecule type" value="Genomic_DNA"/>
</dbReference>
<dbReference type="GeneID" id="9674126"/>
<dbReference type="PANTHER" id="PTHR35205:SF1">
    <property type="entry name" value="ZU5 DOMAIN-CONTAINING PROTEIN"/>
    <property type="match status" value="1"/>
</dbReference>
<dbReference type="InterPro" id="IPR056681">
    <property type="entry name" value="DUF7779"/>
</dbReference>
<dbReference type="Pfam" id="PF13424">
    <property type="entry name" value="TPR_12"/>
    <property type="match status" value="1"/>
</dbReference>
<keyword evidence="1" id="KW-0802">TPR repeat</keyword>
<dbReference type="Proteomes" id="UP000005206">
    <property type="component" value="Chromosome 12"/>
</dbReference>
<accession>C7ZIU6</accession>
<dbReference type="STRING" id="660122.C7ZIU6"/>
<dbReference type="eggNOG" id="ENOG502RMUE">
    <property type="taxonomic scope" value="Eukaryota"/>
</dbReference>
<organism evidence="4 5">
    <name type="scientific">Fusarium vanettenii (strain ATCC MYA-4622 / CBS 123669 / FGSC 9596 / NRRL 45880 / 77-13-4)</name>
    <name type="common">Fusarium solani subsp. pisi</name>
    <dbReference type="NCBI Taxonomy" id="660122"/>
    <lineage>
        <taxon>Eukaryota</taxon>
        <taxon>Fungi</taxon>
        <taxon>Dikarya</taxon>
        <taxon>Ascomycota</taxon>
        <taxon>Pezizomycotina</taxon>
        <taxon>Sordariomycetes</taxon>
        <taxon>Hypocreomycetidae</taxon>
        <taxon>Hypocreales</taxon>
        <taxon>Nectriaceae</taxon>
        <taxon>Fusarium</taxon>
        <taxon>Fusarium solani species complex</taxon>
        <taxon>Fusarium vanettenii</taxon>
    </lineage>
</organism>
<dbReference type="InterPro" id="IPR011990">
    <property type="entry name" value="TPR-like_helical_dom_sf"/>
</dbReference>
<dbReference type="Pfam" id="PF25000">
    <property type="entry name" value="DUF7779"/>
    <property type="match status" value="1"/>
</dbReference>
<proteinExistence type="predicted"/>
<dbReference type="SUPFAM" id="SSF48452">
    <property type="entry name" value="TPR-like"/>
    <property type="match status" value="1"/>
</dbReference>
<dbReference type="OrthoDB" id="5096558at2759"/>
<protein>
    <recommendedName>
        <fullName evidence="6">NB-ARC domain-containing protein</fullName>
    </recommendedName>
</protein>
<dbReference type="OMA" id="CSWYLYE"/>
<dbReference type="SMART" id="SM00028">
    <property type="entry name" value="TPR"/>
    <property type="match status" value="4"/>
</dbReference>
<evidence type="ECO:0000259" key="3">
    <source>
        <dbReference type="Pfam" id="PF25000"/>
    </source>
</evidence>
<dbReference type="InterPro" id="IPR019734">
    <property type="entry name" value="TPR_rpt"/>
</dbReference>
<evidence type="ECO:0000313" key="5">
    <source>
        <dbReference type="Proteomes" id="UP000005206"/>
    </source>
</evidence>
<dbReference type="Gene3D" id="1.25.40.10">
    <property type="entry name" value="Tetratricopeptide repeat domain"/>
    <property type="match status" value="2"/>
</dbReference>
<evidence type="ECO:0000313" key="4">
    <source>
        <dbReference type="EMBL" id="EEU36089.1"/>
    </source>
</evidence>
<dbReference type="InParanoid" id="C7ZIU6"/>
<dbReference type="PROSITE" id="PS50005">
    <property type="entry name" value="TPR"/>
    <property type="match status" value="1"/>
</dbReference>
<dbReference type="SUPFAM" id="SSF52540">
    <property type="entry name" value="P-loop containing nucleoside triphosphate hydrolases"/>
    <property type="match status" value="1"/>
</dbReference>
<dbReference type="RefSeq" id="XP_003041802.1">
    <property type="nucleotide sequence ID" value="XM_003041756.1"/>
</dbReference>
<dbReference type="AlphaFoldDB" id="C7ZIU6"/>
<dbReference type="Gene3D" id="3.40.50.300">
    <property type="entry name" value="P-loop containing nucleotide triphosphate hydrolases"/>
    <property type="match status" value="1"/>
</dbReference>
<dbReference type="InterPro" id="IPR056125">
    <property type="entry name" value="DUF7708"/>
</dbReference>
<name>C7ZIU6_FUSV7</name>
<dbReference type="HOGENOM" id="CLU_000288_125_7_1"/>
<reference evidence="4 5" key="1">
    <citation type="journal article" date="2009" name="PLoS Genet.">
        <title>The genome of Nectria haematococca: contribution of supernumerary chromosomes to gene expansion.</title>
        <authorList>
            <person name="Coleman J.J."/>
            <person name="Rounsley S.D."/>
            <person name="Rodriguez-Carres M."/>
            <person name="Kuo A."/>
            <person name="Wasmann C.C."/>
            <person name="Grimwood J."/>
            <person name="Schmutz J."/>
            <person name="Taga M."/>
            <person name="White G.J."/>
            <person name="Zhou S."/>
            <person name="Schwartz D.C."/>
            <person name="Freitag M."/>
            <person name="Ma L.J."/>
            <person name="Danchin E.G."/>
            <person name="Henrissat B."/>
            <person name="Coutinho P.M."/>
            <person name="Nelson D.R."/>
            <person name="Straney D."/>
            <person name="Napoli C.A."/>
            <person name="Barker B.M."/>
            <person name="Gribskov M."/>
            <person name="Rep M."/>
            <person name="Kroken S."/>
            <person name="Molnar I."/>
            <person name="Rensing C."/>
            <person name="Kennell J.C."/>
            <person name="Zamora J."/>
            <person name="Farman M.L."/>
            <person name="Selker E.U."/>
            <person name="Salamov A."/>
            <person name="Shapiro H."/>
            <person name="Pangilinan J."/>
            <person name="Lindquist E."/>
            <person name="Lamers C."/>
            <person name="Grigoriev I.V."/>
            <person name="Geiser D.M."/>
            <person name="Covert S.F."/>
            <person name="Temporini E."/>
            <person name="Vanetten H.D."/>
        </authorList>
    </citation>
    <scope>NUCLEOTIDE SEQUENCE [LARGE SCALE GENOMIC DNA]</scope>
    <source>
        <strain evidence="5">ATCC MYA-4622 / CBS 123669 / FGSC 9596 / NRRL 45880 / 77-13-4</strain>
    </source>
</reference>
<feature type="domain" description="DUF7779" evidence="3">
    <location>
        <begin position="480"/>
        <end position="571"/>
    </location>
</feature>
<dbReference type="InterPro" id="IPR027417">
    <property type="entry name" value="P-loop_NTPase"/>
</dbReference>
<feature type="repeat" description="TPR" evidence="1">
    <location>
        <begin position="738"/>
        <end position="771"/>
    </location>
</feature>
<evidence type="ECO:0008006" key="6">
    <source>
        <dbReference type="Google" id="ProtNLM"/>
    </source>
</evidence>
<keyword evidence="5" id="KW-1185">Reference proteome</keyword>
<feature type="domain" description="DUF7708" evidence="2">
    <location>
        <begin position="130"/>
        <end position="211"/>
    </location>
</feature>